<protein>
    <recommendedName>
        <fullName evidence="5">Cytochrome c domain-containing protein</fullName>
    </recommendedName>
</protein>
<evidence type="ECO:0000256" key="3">
    <source>
        <dbReference type="ARBA" id="ARBA00023004"/>
    </source>
</evidence>
<dbReference type="Proteomes" id="UP000711178">
    <property type="component" value="Unassembled WGS sequence"/>
</dbReference>
<sequence length="811" mass="90434">MSTRYPALLLVLLSLAGCKESQPKPGTVLDEAKQAKRTAESFPAADEDYFHAMDSGVKLDADEVKGRNTWLVWTGGNDRLWDTLATVSVGNLDLLKTLSSHPGLKFGRDSRWDYLGLVNEPCFEKATGPDPQRFGLWLDHRSANCPKDPFENEQKYPGVALGARGKNLPAGSYYGYATGVVGLRLFPNPAFDEAAAKKWDPKRYYEDPSYYNDKDLIRPYRVGMSCAFCHVGPNPVNPPANPEHPKWENLSSNVGAQYFWVDRIFSWQADPGNFAFQLFHTARPGTLDTSLISTDSINNPRTMNAVYDLVPRLELAKRWGKETLAGGGLDNKQFNDFVKDGPLTQFYKAPNTVWTPRVLKDGSDSVGALGALNRVYLNIGLFSEEWLLHFRPLIGGKTITPIEIKVANKNSVYWQATENQTPDMALFFLKSTDPHKLKDAPGGEQYLSKDAAQLTRGKVVFAENCARCHSSKLPPEVPALDPTQGCAGPDYLSCFNKYWESTKTERFKSEMRKIVLADDFLKDNYLSTELRVPVTLLETNACSPLARNALKDNIWDNFSSQTYKDLPSVGSITVHNPFTGQPWQYKMPAGGRGYTRPASLISVWSTAPFLLNNTVGKFNPSPSVAGRMDSFNDSIRQMLWPETRQKDSVLGDKVPGVIDRTTARSYLRVPIGYLPDSLQELQGPLQRYLPWLFGDDSLEIGPIPAGTPVNLIANLELVLENPSLGERLKHDKKLVSVLLKLIHDLKALPKDASDEEARKVFANLAQPLLELSTCPDFVVNRGHYFGTRYMKGEAGLSDSDKLALIEFLKTF</sequence>
<feature type="domain" description="Cytochrome c" evidence="5">
    <location>
        <begin position="452"/>
        <end position="574"/>
    </location>
</feature>
<keyword evidence="3 4" id="KW-0408">Iron</keyword>
<comment type="caution">
    <text evidence="6">The sequence shown here is derived from an EMBL/GenBank/DDBJ whole genome shotgun (WGS) entry which is preliminary data.</text>
</comment>
<evidence type="ECO:0000256" key="4">
    <source>
        <dbReference type="PROSITE-ProRule" id="PRU00433"/>
    </source>
</evidence>
<accession>A0ABS7FL35</accession>
<dbReference type="GeneID" id="89684855"/>
<dbReference type="InterPro" id="IPR009056">
    <property type="entry name" value="Cyt_c-like_dom"/>
</dbReference>
<dbReference type="InterPro" id="IPR036909">
    <property type="entry name" value="Cyt_c-like_dom_sf"/>
</dbReference>
<keyword evidence="1 4" id="KW-0349">Heme</keyword>
<evidence type="ECO:0000313" key="7">
    <source>
        <dbReference type="Proteomes" id="UP000711178"/>
    </source>
</evidence>
<keyword evidence="2 4" id="KW-0479">Metal-binding</keyword>
<dbReference type="PROSITE" id="PS51007">
    <property type="entry name" value="CYTC"/>
    <property type="match status" value="1"/>
</dbReference>
<dbReference type="RefSeq" id="WP_043580807.1">
    <property type="nucleotide sequence ID" value="NZ_CP142381.1"/>
</dbReference>
<dbReference type="EMBL" id="JAHDTB010000030">
    <property type="protein sequence ID" value="MBW8290019.1"/>
    <property type="molecule type" value="Genomic_DNA"/>
</dbReference>
<evidence type="ECO:0000256" key="2">
    <source>
        <dbReference type="ARBA" id="ARBA00022723"/>
    </source>
</evidence>
<organism evidence="6 7">
    <name type="scientific">Chromobacterium subtsugae</name>
    <dbReference type="NCBI Taxonomy" id="251747"/>
    <lineage>
        <taxon>Bacteria</taxon>
        <taxon>Pseudomonadati</taxon>
        <taxon>Pseudomonadota</taxon>
        <taxon>Betaproteobacteria</taxon>
        <taxon>Neisseriales</taxon>
        <taxon>Chromobacteriaceae</taxon>
        <taxon>Chromobacterium</taxon>
    </lineage>
</organism>
<evidence type="ECO:0000313" key="6">
    <source>
        <dbReference type="EMBL" id="MBW8290019.1"/>
    </source>
</evidence>
<evidence type="ECO:0000256" key="1">
    <source>
        <dbReference type="ARBA" id="ARBA00022617"/>
    </source>
</evidence>
<proteinExistence type="predicted"/>
<name>A0ABS7FL35_9NEIS</name>
<gene>
    <name evidence="6" type="ORF">KIF53_20475</name>
</gene>
<evidence type="ECO:0000259" key="5">
    <source>
        <dbReference type="PROSITE" id="PS51007"/>
    </source>
</evidence>
<dbReference type="PROSITE" id="PS51257">
    <property type="entry name" value="PROKAR_LIPOPROTEIN"/>
    <property type="match status" value="1"/>
</dbReference>
<reference evidence="6 7" key="1">
    <citation type="submission" date="2021-05" db="EMBL/GenBank/DDBJ databases">
        <title>Draft Whole Genome Sequencing Of Biosensor Chromobacterium violaceum Strain CV026 Reveals A Regulatory RNA In Chromobacterium violaceum Phenotype Regulatory Network.</title>
        <authorList>
            <person name="Hong K.W."/>
            <person name="Chan K.G."/>
            <person name="Chang C.-Y."/>
        </authorList>
    </citation>
    <scope>NUCLEOTIDE SEQUENCE [LARGE SCALE GENOMIC DNA]</scope>
    <source>
        <strain evidence="6 7">ATCC 31532</strain>
    </source>
</reference>
<keyword evidence="7" id="KW-1185">Reference proteome</keyword>
<dbReference type="SUPFAM" id="SSF46626">
    <property type="entry name" value="Cytochrome c"/>
    <property type="match status" value="1"/>
</dbReference>